<feature type="compositionally biased region" description="Low complexity" evidence="1">
    <location>
        <begin position="100"/>
        <end position="117"/>
    </location>
</feature>
<dbReference type="AlphaFoldDB" id="A0A6A6IFY8"/>
<dbReference type="Proteomes" id="UP000800094">
    <property type="component" value="Unassembled WGS sequence"/>
</dbReference>
<sequence>MSCSYAPWYLTTILSQPSPTIVTSSSHLQPRIDLAGIAPTMSNTPDLPTTSNASESIPDDVWSADANMSHPSISVYKLEMGRESSPPSEEEQDPEPEPPTALAPANPSPTSSSTSPIQPTPSPQALSILSSLPLTAANNPTLTWLFNNLPPNTQIYYQQTTPTTSTLVITLQTSTGEFLQEATFSVADDGDIHIDGPGFGPGRDPCSQHRNAIAFVDSLEVAHVSALLDAVWRCG</sequence>
<protein>
    <submittedName>
        <fullName evidence="2">Uncharacterized protein</fullName>
    </submittedName>
</protein>
<name>A0A6A6IFY8_9PLEO</name>
<gene>
    <name evidence="2" type="ORF">BU26DRAFT_506157</name>
</gene>
<feature type="region of interest" description="Disordered" evidence="1">
    <location>
        <begin position="39"/>
        <end position="124"/>
    </location>
</feature>
<organism evidence="2 3">
    <name type="scientific">Trematosphaeria pertusa</name>
    <dbReference type="NCBI Taxonomy" id="390896"/>
    <lineage>
        <taxon>Eukaryota</taxon>
        <taxon>Fungi</taxon>
        <taxon>Dikarya</taxon>
        <taxon>Ascomycota</taxon>
        <taxon>Pezizomycotina</taxon>
        <taxon>Dothideomycetes</taxon>
        <taxon>Pleosporomycetidae</taxon>
        <taxon>Pleosporales</taxon>
        <taxon>Massarineae</taxon>
        <taxon>Trematosphaeriaceae</taxon>
        <taxon>Trematosphaeria</taxon>
    </lineage>
</organism>
<feature type="compositionally biased region" description="Polar residues" evidence="1">
    <location>
        <begin position="40"/>
        <end position="55"/>
    </location>
</feature>
<dbReference type="EMBL" id="ML987196">
    <property type="protein sequence ID" value="KAF2248450.1"/>
    <property type="molecule type" value="Genomic_DNA"/>
</dbReference>
<evidence type="ECO:0000256" key="1">
    <source>
        <dbReference type="SAM" id="MobiDB-lite"/>
    </source>
</evidence>
<reference evidence="2" key="1">
    <citation type="journal article" date="2020" name="Stud. Mycol.">
        <title>101 Dothideomycetes genomes: a test case for predicting lifestyles and emergence of pathogens.</title>
        <authorList>
            <person name="Haridas S."/>
            <person name="Albert R."/>
            <person name="Binder M."/>
            <person name="Bloem J."/>
            <person name="Labutti K."/>
            <person name="Salamov A."/>
            <person name="Andreopoulos B."/>
            <person name="Baker S."/>
            <person name="Barry K."/>
            <person name="Bills G."/>
            <person name="Bluhm B."/>
            <person name="Cannon C."/>
            <person name="Castanera R."/>
            <person name="Culley D."/>
            <person name="Daum C."/>
            <person name="Ezra D."/>
            <person name="Gonzalez J."/>
            <person name="Henrissat B."/>
            <person name="Kuo A."/>
            <person name="Liang C."/>
            <person name="Lipzen A."/>
            <person name="Lutzoni F."/>
            <person name="Magnuson J."/>
            <person name="Mondo S."/>
            <person name="Nolan M."/>
            <person name="Ohm R."/>
            <person name="Pangilinan J."/>
            <person name="Park H.-J."/>
            <person name="Ramirez L."/>
            <person name="Alfaro M."/>
            <person name="Sun H."/>
            <person name="Tritt A."/>
            <person name="Yoshinaga Y."/>
            <person name="Zwiers L.-H."/>
            <person name="Turgeon B."/>
            <person name="Goodwin S."/>
            <person name="Spatafora J."/>
            <person name="Crous P."/>
            <person name="Grigoriev I."/>
        </authorList>
    </citation>
    <scope>NUCLEOTIDE SEQUENCE</scope>
    <source>
        <strain evidence="2">CBS 122368</strain>
    </source>
</reference>
<evidence type="ECO:0000313" key="3">
    <source>
        <dbReference type="Proteomes" id="UP000800094"/>
    </source>
</evidence>
<keyword evidence="3" id="KW-1185">Reference proteome</keyword>
<dbReference type="RefSeq" id="XP_033683454.1">
    <property type="nucleotide sequence ID" value="XM_033826896.1"/>
</dbReference>
<dbReference type="GeneID" id="54580226"/>
<proteinExistence type="predicted"/>
<evidence type="ECO:0000313" key="2">
    <source>
        <dbReference type="EMBL" id="KAF2248450.1"/>
    </source>
</evidence>
<accession>A0A6A6IFY8</accession>